<name>B4SGP4_PELPB</name>
<dbReference type="HOGENOM" id="CLU_2317708_0_0_10"/>
<dbReference type="InterPro" id="IPR023298">
    <property type="entry name" value="ATPase_P-typ_TM_dom_sf"/>
</dbReference>
<evidence type="ECO:0000313" key="4">
    <source>
        <dbReference type="Proteomes" id="UP000002724"/>
    </source>
</evidence>
<dbReference type="STRING" id="324925.Ppha_1184"/>
<evidence type="ECO:0000313" key="3">
    <source>
        <dbReference type="EMBL" id="ACF43457.1"/>
    </source>
</evidence>
<keyword evidence="1" id="KW-0472">Membrane</keyword>
<dbReference type="AlphaFoldDB" id="B4SGP4"/>
<dbReference type="EMBL" id="CP001110">
    <property type="protein sequence ID" value="ACF43457.1"/>
    <property type="molecule type" value="Genomic_DNA"/>
</dbReference>
<reference evidence="3 4" key="1">
    <citation type="submission" date="2008-06" db="EMBL/GenBank/DDBJ databases">
        <title>Complete sequence of Pelodictyon phaeoclathratiforme BU-1.</title>
        <authorList>
            <consortium name="US DOE Joint Genome Institute"/>
            <person name="Lucas S."/>
            <person name="Copeland A."/>
            <person name="Lapidus A."/>
            <person name="Glavina del Rio T."/>
            <person name="Dalin E."/>
            <person name="Tice H."/>
            <person name="Bruce D."/>
            <person name="Goodwin L."/>
            <person name="Pitluck S."/>
            <person name="Schmutz J."/>
            <person name="Larimer F."/>
            <person name="Land M."/>
            <person name="Hauser L."/>
            <person name="Kyrpides N."/>
            <person name="Mikhailova N."/>
            <person name="Liu Z."/>
            <person name="Li T."/>
            <person name="Zhao F."/>
            <person name="Overmann J."/>
            <person name="Bryant D.A."/>
            <person name="Richardson P."/>
        </authorList>
    </citation>
    <scope>NUCLEOTIDE SEQUENCE [LARGE SCALE GENOMIC DNA]</scope>
    <source>
        <strain evidence="4">DSM 5477 / BU-1</strain>
    </source>
</reference>
<dbReference type="InterPro" id="IPR006068">
    <property type="entry name" value="ATPase_P-typ_cation-transptr_C"/>
</dbReference>
<keyword evidence="1" id="KW-0812">Transmembrane</keyword>
<dbReference type="Pfam" id="PF00689">
    <property type="entry name" value="Cation_ATPase_C"/>
    <property type="match status" value="1"/>
</dbReference>
<sequence length="99" mass="11132">MKTEGFDDFQSCSDSDQPLLEPDFFSAMRLTNGVVFPVVAGALLFLGIVLYVPFFVHLFRFSALHSLYLFLCIVAGIGSVPCFEAVKWFVASRLSRKRM</sequence>
<organism evidence="3 4">
    <name type="scientific">Pelodictyon phaeoclathratiforme (strain DSM 5477 / BU-1)</name>
    <dbReference type="NCBI Taxonomy" id="324925"/>
    <lineage>
        <taxon>Bacteria</taxon>
        <taxon>Pseudomonadati</taxon>
        <taxon>Chlorobiota</taxon>
        <taxon>Chlorobiia</taxon>
        <taxon>Chlorobiales</taxon>
        <taxon>Chlorobiaceae</taxon>
        <taxon>Chlorobium/Pelodictyon group</taxon>
        <taxon>Pelodictyon</taxon>
    </lineage>
</organism>
<keyword evidence="1" id="KW-1133">Transmembrane helix</keyword>
<accession>B4SGP4</accession>
<dbReference type="eggNOG" id="COG0474">
    <property type="taxonomic scope" value="Bacteria"/>
</dbReference>
<dbReference type="KEGG" id="pph:Ppha_1184"/>
<gene>
    <name evidence="3" type="ordered locus">Ppha_1184</name>
</gene>
<proteinExistence type="predicted"/>
<feature type="domain" description="Cation-transporting P-type ATPase C-terminal" evidence="2">
    <location>
        <begin position="25"/>
        <end position="89"/>
    </location>
</feature>
<evidence type="ECO:0000256" key="1">
    <source>
        <dbReference type="SAM" id="Phobius"/>
    </source>
</evidence>
<dbReference type="SUPFAM" id="SSF81665">
    <property type="entry name" value="Calcium ATPase, transmembrane domain M"/>
    <property type="match status" value="1"/>
</dbReference>
<feature type="transmembrane region" description="Helical" evidence="1">
    <location>
        <begin position="68"/>
        <end position="90"/>
    </location>
</feature>
<dbReference type="Proteomes" id="UP000002724">
    <property type="component" value="Chromosome"/>
</dbReference>
<keyword evidence="4" id="KW-1185">Reference proteome</keyword>
<evidence type="ECO:0000259" key="2">
    <source>
        <dbReference type="Pfam" id="PF00689"/>
    </source>
</evidence>
<dbReference type="Gene3D" id="1.20.1110.10">
    <property type="entry name" value="Calcium-transporting ATPase, transmembrane domain"/>
    <property type="match status" value="1"/>
</dbReference>
<feature type="transmembrane region" description="Helical" evidence="1">
    <location>
        <begin position="34"/>
        <end position="56"/>
    </location>
</feature>
<protein>
    <recommendedName>
        <fullName evidence="2">Cation-transporting P-type ATPase C-terminal domain-containing protein</fullName>
    </recommendedName>
</protein>